<gene>
    <name evidence="2" type="ORF">PIB30_053051</name>
</gene>
<evidence type="ECO:0000313" key="3">
    <source>
        <dbReference type="Proteomes" id="UP001341840"/>
    </source>
</evidence>
<keyword evidence="3" id="KW-1185">Reference proteome</keyword>
<organism evidence="2 3">
    <name type="scientific">Stylosanthes scabra</name>
    <dbReference type="NCBI Taxonomy" id="79078"/>
    <lineage>
        <taxon>Eukaryota</taxon>
        <taxon>Viridiplantae</taxon>
        <taxon>Streptophyta</taxon>
        <taxon>Embryophyta</taxon>
        <taxon>Tracheophyta</taxon>
        <taxon>Spermatophyta</taxon>
        <taxon>Magnoliopsida</taxon>
        <taxon>eudicotyledons</taxon>
        <taxon>Gunneridae</taxon>
        <taxon>Pentapetalae</taxon>
        <taxon>rosids</taxon>
        <taxon>fabids</taxon>
        <taxon>Fabales</taxon>
        <taxon>Fabaceae</taxon>
        <taxon>Papilionoideae</taxon>
        <taxon>50 kb inversion clade</taxon>
        <taxon>dalbergioids sensu lato</taxon>
        <taxon>Dalbergieae</taxon>
        <taxon>Pterocarpus clade</taxon>
        <taxon>Stylosanthes</taxon>
    </lineage>
</organism>
<sequence>MAWPSGTVLRRFSPSPELHLQRRHRRCTPGSWLIFTCWCCAEVGIVRSLAVGCCPFFNPLPQGWLSPIIFYFNELSDAEEHRHEAGSTACSARMPSPMPPPPPPPPPLQHGPASATDQPPSDADGSPHDDPDYV</sequence>
<evidence type="ECO:0000256" key="1">
    <source>
        <dbReference type="SAM" id="MobiDB-lite"/>
    </source>
</evidence>
<comment type="caution">
    <text evidence="2">The sequence shown here is derived from an EMBL/GenBank/DDBJ whole genome shotgun (WGS) entry which is preliminary data.</text>
</comment>
<feature type="compositionally biased region" description="Pro residues" evidence="1">
    <location>
        <begin position="96"/>
        <end position="109"/>
    </location>
</feature>
<proteinExistence type="predicted"/>
<evidence type="ECO:0000313" key="2">
    <source>
        <dbReference type="EMBL" id="MED6160616.1"/>
    </source>
</evidence>
<feature type="compositionally biased region" description="Basic and acidic residues" evidence="1">
    <location>
        <begin position="125"/>
        <end position="134"/>
    </location>
</feature>
<accession>A0ABU6UKD8</accession>
<dbReference type="Proteomes" id="UP001341840">
    <property type="component" value="Unassembled WGS sequence"/>
</dbReference>
<name>A0ABU6UKD8_9FABA</name>
<feature type="region of interest" description="Disordered" evidence="1">
    <location>
        <begin position="82"/>
        <end position="134"/>
    </location>
</feature>
<dbReference type="EMBL" id="JASCZI010121219">
    <property type="protein sequence ID" value="MED6160616.1"/>
    <property type="molecule type" value="Genomic_DNA"/>
</dbReference>
<protein>
    <submittedName>
        <fullName evidence="2">Uncharacterized protein</fullName>
    </submittedName>
</protein>
<reference evidence="2 3" key="1">
    <citation type="journal article" date="2023" name="Plants (Basel)">
        <title>Bridging the Gap: Combining Genomics and Transcriptomics Approaches to Understand Stylosanthes scabra, an Orphan Legume from the Brazilian Caatinga.</title>
        <authorList>
            <person name="Ferreira-Neto J.R.C."/>
            <person name="da Silva M.D."/>
            <person name="Binneck E."/>
            <person name="de Melo N.F."/>
            <person name="da Silva R.H."/>
            <person name="de Melo A.L.T.M."/>
            <person name="Pandolfi V."/>
            <person name="Bustamante F.O."/>
            <person name="Brasileiro-Vidal A.C."/>
            <person name="Benko-Iseppon A.M."/>
        </authorList>
    </citation>
    <scope>NUCLEOTIDE SEQUENCE [LARGE SCALE GENOMIC DNA]</scope>
    <source>
        <tissue evidence="2">Leaves</tissue>
    </source>
</reference>